<dbReference type="InterPro" id="IPR029058">
    <property type="entry name" value="AB_hydrolase_fold"/>
</dbReference>
<evidence type="ECO:0000259" key="1">
    <source>
        <dbReference type="Pfam" id="PF12697"/>
    </source>
</evidence>
<gene>
    <name evidence="2" type="ORF">V2J85_07260</name>
</gene>
<keyword evidence="3" id="KW-1185">Reference proteome</keyword>
<dbReference type="EMBL" id="JAZBJP010000002">
    <property type="protein sequence ID" value="MEE4419149.1"/>
    <property type="molecule type" value="Genomic_DNA"/>
</dbReference>
<protein>
    <submittedName>
        <fullName evidence="2">Alpha/beta hydrolase</fullName>
    </submittedName>
</protein>
<dbReference type="Proteomes" id="UP001307760">
    <property type="component" value="Unassembled WGS sequence"/>
</dbReference>
<dbReference type="InterPro" id="IPR000073">
    <property type="entry name" value="AB_hydrolase_1"/>
</dbReference>
<keyword evidence="2" id="KW-0378">Hydrolase</keyword>
<dbReference type="Pfam" id="PF12697">
    <property type="entry name" value="Abhydrolase_6"/>
    <property type="match status" value="1"/>
</dbReference>
<evidence type="ECO:0000313" key="2">
    <source>
        <dbReference type="EMBL" id="MEE4419149.1"/>
    </source>
</evidence>
<dbReference type="PANTHER" id="PTHR43798:SF5">
    <property type="entry name" value="MONOACYLGLYCEROL LIPASE ABHD6"/>
    <property type="match status" value="1"/>
</dbReference>
<accession>A0ABU7NJU5</accession>
<sequence>MRRTTGRTVTVNGRSLYVEESGRGTQWVVFEAGQGLGRTCWDPVVPLLADRARLLAYDRAGFGRSDRATGQLGIDDMAADLVALVDALVPGSAPLVLVAHSMGGLVARRAAESLGPRLRGLLLLDPTPESAPVYDTFDQTARKVDRALGVTQALVRFRPLARMASGNIRRVFPADTYATMLAEDFVPAGIAQTRKEFKAVAAAIPQLSAAPPALPTCPTVLLSASRPGKGRQQQQAVIAEHQRRWVETLPDGRFGEVDSGHFLQAEQPGIVADEVGHLLDRVPDRPAR</sequence>
<dbReference type="Gene3D" id="3.40.50.1820">
    <property type="entry name" value="alpha/beta hydrolase"/>
    <property type="match status" value="1"/>
</dbReference>
<dbReference type="GO" id="GO:0016787">
    <property type="term" value="F:hydrolase activity"/>
    <property type="evidence" value="ECO:0007669"/>
    <property type="project" value="UniProtKB-KW"/>
</dbReference>
<dbReference type="SUPFAM" id="SSF53474">
    <property type="entry name" value="alpha/beta-Hydrolases"/>
    <property type="match status" value="1"/>
</dbReference>
<dbReference type="InterPro" id="IPR050266">
    <property type="entry name" value="AB_hydrolase_sf"/>
</dbReference>
<dbReference type="RefSeq" id="WP_330820967.1">
    <property type="nucleotide sequence ID" value="NZ_JAZBJP010000002.1"/>
</dbReference>
<organism evidence="2 3">
    <name type="scientific">Streptomyces bugieae</name>
    <dbReference type="NCBI Taxonomy" id="3098223"/>
    <lineage>
        <taxon>Bacteria</taxon>
        <taxon>Bacillati</taxon>
        <taxon>Actinomycetota</taxon>
        <taxon>Actinomycetes</taxon>
        <taxon>Kitasatosporales</taxon>
        <taxon>Streptomycetaceae</taxon>
        <taxon>Streptomyces</taxon>
    </lineage>
</organism>
<name>A0ABU7NJU5_9ACTN</name>
<proteinExistence type="predicted"/>
<comment type="caution">
    <text evidence="2">The sequence shown here is derived from an EMBL/GenBank/DDBJ whole genome shotgun (WGS) entry which is preliminary data.</text>
</comment>
<dbReference type="PANTHER" id="PTHR43798">
    <property type="entry name" value="MONOACYLGLYCEROL LIPASE"/>
    <property type="match status" value="1"/>
</dbReference>
<evidence type="ECO:0000313" key="3">
    <source>
        <dbReference type="Proteomes" id="UP001307760"/>
    </source>
</evidence>
<reference evidence="2 3" key="1">
    <citation type="submission" date="2023-12" db="EMBL/GenBank/DDBJ databases">
        <title>30 novel species of actinomycetes from the DSMZ collection.</title>
        <authorList>
            <person name="Nouioui I."/>
        </authorList>
    </citation>
    <scope>NUCLEOTIDE SEQUENCE [LARGE SCALE GENOMIC DNA]</scope>
    <source>
        <strain evidence="2 3">DSM 41528</strain>
    </source>
</reference>
<feature type="domain" description="AB hydrolase-1" evidence="1">
    <location>
        <begin position="28"/>
        <end position="273"/>
    </location>
</feature>